<comment type="caution">
    <text evidence="5">The sequence shown here is derived from an EMBL/GenBank/DDBJ whole genome shotgun (WGS) entry which is preliminary data.</text>
</comment>
<dbReference type="SMART" id="SM00322">
    <property type="entry name" value="KH"/>
    <property type="match status" value="2"/>
</dbReference>
<feature type="compositionally biased region" description="Acidic residues" evidence="3">
    <location>
        <begin position="9"/>
        <end position="26"/>
    </location>
</feature>
<dbReference type="Gene3D" id="3.30.1370.10">
    <property type="entry name" value="K Homology domain, type 1"/>
    <property type="match status" value="2"/>
</dbReference>
<feature type="compositionally biased region" description="Polar residues" evidence="3">
    <location>
        <begin position="291"/>
        <end position="301"/>
    </location>
</feature>
<dbReference type="InterPro" id="IPR004088">
    <property type="entry name" value="KH_dom_type_1"/>
</dbReference>
<feature type="domain" description="K Homology" evidence="4">
    <location>
        <begin position="58"/>
        <end position="127"/>
    </location>
</feature>
<accession>A0A9W7XRD9</accession>
<evidence type="ECO:0000313" key="6">
    <source>
        <dbReference type="Proteomes" id="UP001149813"/>
    </source>
</evidence>
<dbReference type="Proteomes" id="UP001149813">
    <property type="component" value="Unassembled WGS sequence"/>
</dbReference>
<dbReference type="AlphaFoldDB" id="A0A9W7XRD9"/>
<organism evidence="5 6">
    <name type="scientific">Coemansia erecta</name>
    <dbReference type="NCBI Taxonomy" id="147472"/>
    <lineage>
        <taxon>Eukaryota</taxon>
        <taxon>Fungi</taxon>
        <taxon>Fungi incertae sedis</taxon>
        <taxon>Zoopagomycota</taxon>
        <taxon>Kickxellomycotina</taxon>
        <taxon>Kickxellomycetes</taxon>
        <taxon>Kickxellales</taxon>
        <taxon>Kickxellaceae</taxon>
        <taxon>Coemansia</taxon>
    </lineage>
</organism>
<keyword evidence="1" id="KW-0677">Repeat</keyword>
<feature type="non-terminal residue" evidence="5">
    <location>
        <position position="1"/>
    </location>
</feature>
<dbReference type="OrthoDB" id="442947at2759"/>
<dbReference type="InterPro" id="IPR036612">
    <property type="entry name" value="KH_dom_type_1_sf"/>
</dbReference>
<dbReference type="PANTHER" id="PTHR10288">
    <property type="entry name" value="KH DOMAIN CONTAINING RNA BINDING PROTEIN"/>
    <property type="match status" value="1"/>
</dbReference>
<evidence type="ECO:0000256" key="1">
    <source>
        <dbReference type="ARBA" id="ARBA00022737"/>
    </source>
</evidence>
<dbReference type="Pfam" id="PF00013">
    <property type="entry name" value="KH_1"/>
    <property type="match status" value="2"/>
</dbReference>
<feature type="domain" description="K Homology" evidence="4">
    <location>
        <begin position="148"/>
        <end position="220"/>
    </location>
</feature>
<evidence type="ECO:0000259" key="4">
    <source>
        <dbReference type="SMART" id="SM00322"/>
    </source>
</evidence>
<feature type="region of interest" description="Disordered" evidence="3">
    <location>
        <begin position="1"/>
        <end position="26"/>
    </location>
</feature>
<name>A0A9W7XRD9_9FUNG</name>
<feature type="compositionally biased region" description="Basic and acidic residues" evidence="3">
    <location>
        <begin position="265"/>
        <end position="290"/>
    </location>
</feature>
<feature type="region of interest" description="Disordered" evidence="3">
    <location>
        <begin position="251"/>
        <end position="301"/>
    </location>
</feature>
<evidence type="ECO:0000256" key="2">
    <source>
        <dbReference type="PROSITE-ProRule" id="PRU00117"/>
    </source>
</evidence>
<evidence type="ECO:0000256" key="3">
    <source>
        <dbReference type="SAM" id="MobiDB-lite"/>
    </source>
</evidence>
<keyword evidence="2" id="KW-0694">RNA-binding</keyword>
<dbReference type="PROSITE" id="PS50084">
    <property type="entry name" value="KH_TYPE_1"/>
    <property type="match status" value="2"/>
</dbReference>
<sequence>MQGPTTPDDILDSYESDFEPDAEYDDEAPSYMVVVGPEPAAIWDTRPQQPVSSDNASAALALRIVFASDCGGVLIGKGGCHINMLKQTTSASWHITTGDVSDDRIVTVSGTPTSIAEAVGKLAEHIVDQTSPGSKTRDLLSCPSAPYNALTLNLLFPVKTIGHLLGPSGARISHLRSDRSIQRLHITKEPIPFTQERIVQVTGTAPGLQTAALAILQATEETLAQLQGAATLYRPVRNGLRSFLRMESKELREMGRKRSRSTADATDHRDRHGRDEAGKRPRRMSDHSDTRSASPKSRSRS</sequence>
<dbReference type="SUPFAM" id="SSF54791">
    <property type="entry name" value="Eukaryotic type KH-domain (KH-domain type I)"/>
    <property type="match status" value="2"/>
</dbReference>
<dbReference type="GO" id="GO:0003723">
    <property type="term" value="F:RNA binding"/>
    <property type="evidence" value="ECO:0007669"/>
    <property type="project" value="UniProtKB-UniRule"/>
</dbReference>
<protein>
    <submittedName>
        <fullName evidence="5">RNA binding protein, heterogenous nuclear RNP-K like protein</fullName>
    </submittedName>
</protein>
<reference evidence="5" key="1">
    <citation type="submission" date="2022-07" db="EMBL/GenBank/DDBJ databases">
        <title>Phylogenomic reconstructions and comparative analyses of Kickxellomycotina fungi.</title>
        <authorList>
            <person name="Reynolds N.K."/>
            <person name="Stajich J.E."/>
            <person name="Barry K."/>
            <person name="Grigoriev I.V."/>
            <person name="Crous P."/>
            <person name="Smith M.E."/>
        </authorList>
    </citation>
    <scope>NUCLEOTIDE SEQUENCE</scope>
    <source>
        <strain evidence="5">NBRC 32514</strain>
    </source>
</reference>
<keyword evidence="6" id="KW-1185">Reference proteome</keyword>
<proteinExistence type="predicted"/>
<gene>
    <name evidence="5" type="primary">HEK2_2</name>
    <name evidence="5" type="ORF">LPJ53_005929</name>
</gene>
<evidence type="ECO:0000313" key="5">
    <source>
        <dbReference type="EMBL" id="KAJ1719281.1"/>
    </source>
</evidence>
<dbReference type="InterPro" id="IPR004087">
    <property type="entry name" value="KH_dom"/>
</dbReference>
<dbReference type="EMBL" id="JANBOJ010000434">
    <property type="protein sequence ID" value="KAJ1719281.1"/>
    <property type="molecule type" value="Genomic_DNA"/>
</dbReference>